<dbReference type="RefSeq" id="WP_267635969.1">
    <property type="nucleotide sequence ID" value="NZ_JAODIY010000001.1"/>
</dbReference>
<evidence type="ECO:0000313" key="3">
    <source>
        <dbReference type="EMBL" id="MFC7126416.1"/>
    </source>
</evidence>
<gene>
    <name evidence="3" type="ORF">ACFQJ7_10275</name>
</gene>
<feature type="region of interest" description="Disordered" evidence="1">
    <location>
        <begin position="15"/>
        <end position="52"/>
    </location>
</feature>
<feature type="compositionally biased region" description="Acidic residues" evidence="1">
    <location>
        <begin position="81"/>
        <end position="91"/>
    </location>
</feature>
<proteinExistence type="predicted"/>
<keyword evidence="2" id="KW-1133">Transmembrane helix</keyword>
<comment type="caution">
    <text evidence="3">The sequence shown here is derived from an EMBL/GenBank/DDBJ whole genome shotgun (WGS) entry which is preliminary data.</text>
</comment>
<evidence type="ECO:0000313" key="4">
    <source>
        <dbReference type="Proteomes" id="UP001596414"/>
    </source>
</evidence>
<name>A0ABD5X5C4_9EURY</name>
<evidence type="ECO:0000256" key="2">
    <source>
        <dbReference type="SAM" id="Phobius"/>
    </source>
</evidence>
<dbReference type="EMBL" id="JBHSZQ010000020">
    <property type="protein sequence ID" value="MFC7126416.1"/>
    <property type="molecule type" value="Genomic_DNA"/>
</dbReference>
<feature type="region of interest" description="Disordered" evidence="1">
    <location>
        <begin position="79"/>
        <end position="101"/>
    </location>
</feature>
<keyword evidence="2" id="KW-0472">Membrane</keyword>
<accession>A0ABD5X5C4</accession>
<evidence type="ECO:0008006" key="5">
    <source>
        <dbReference type="Google" id="ProtNLM"/>
    </source>
</evidence>
<feature type="transmembrane region" description="Helical" evidence="2">
    <location>
        <begin position="57"/>
        <end position="74"/>
    </location>
</feature>
<organism evidence="3 4">
    <name type="scientific">Halovenus rubra</name>
    <dbReference type="NCBI Taxonomy" id="869890"/>
    <lineage>
        <taxon>Archaea</taxon>
        <taxon>Methanobacteriati</taxon>
        <taxon>Methanobacteriota</taxon>
        <taxon>Stenosarchaea group</taxon>
        <taxon>Halobacteria</taxon>
        <taxon>Halobacteriales</taxon>
        <taxon>Haloarculaceae</taxon>
        <taxon>Halovenus</taxon>
    </lineage>
</organism>
<feature type="compositionally biased region" description="Low complexity" evidence="1">
    <location>
        <begin position="92"/>
        <end position="101"/>
    </location>
</feature>
<dbReference type="Proteomes" id="UP001596414">
    <property type="component" value="Unassembled WGS sequence"/>
</dbReference>
<keyword evidence="2" id="KW-0812">Transmembrane</keyword>
<sequence>MVDITILELNLSDSSFSASSQFGGSGEDGESEESTGLFNRDTDNEAAGSTSGRKTKALAVVATFLFFGIVAAVVKRLSGDDEHEVEIETPEEPVGVTIDDE</sequence>
<evidence type="ECO:0000256" key="1">
    <source>
        <dbReference type="SAM" id="MobiDB-lite"/>
    </source>
</evidence>
<reference evidence="3 4" key="1">
    <citation type="journal article" date="2014" name="Int. J. Syst. Evol. Microbiol.">
        <title>Complete genome sequence of Corynebacterium casei LMG S-19264T (=DSM 44701T), isolated from a smear-ripened cheese.</title>
        <authorList>
            <consortium name="US DOE Joint Genome Institute (JGI-PGF)"/>
            <person name="Walter F."/>
            <person name="Albersmeier A."/>
            <person name="Kalinowski J."/>
            <person name="Ruckert C."/>
        </authorList>
    </citation>
    <scope>NUCLEOTIDE SEQUENCE [LARGE SCALE GENOMIC DNA]</scope>
    <source>
        <strain evidence="3 4">CGMCC 4.7215</strain>
    </source>
</reference>
<protein>
    <recommendedName>
        <fullName evidence="5">Transmembrane protein</fullName>
    </recommendedName>
</protein>
<dbReference type="AlphaFoldDB" id="A0ABD5X5C4"/>